<dbReference type="PROSITE" id="PS50885">
    <property type="entry name" value="HAMP"/>
    <property type="match status" value="1"/>
</dbReference>
<dbReference type="InterPro" id="IPR036890">
    <property type="entry name" value="HATPase_C_sf"/>
</dbReference>
<dbReference type="PANTHER" id="PTHR45436:SF16">
    <property type="entry name" value="HISTIDINE KINASE"/>
    <property type="match status" value="1"/>
</dbReference>
<dbReference type="InterPro" id="IPR003661">
    <property type="entry name" value="HisK_dim/P_dom"/>
</dbReference>
<sequence length="428" mass="47463">MNRYESLRQRLVQPFLLLGFIVGATLSLTTFALLVQIEERAIARALHVELESFRHRLSHNPRAAPAESALLRGLYLPTPDLTLFPQLAEGEESLEFRTLGDSEYSVLFTRIGGRPFALVYDRTYIRSNIAQIALLLLVTTAGTTLLSFLVGYRLSRQIVQPIARLLKEVSQKAGQARRPGERIRFSGDDYPSDEIGRLVQELDRFSVRLHEFIERESYFAADVSHELRTPIAVIAGATEVLEEVPDLPEAVRQRVATIGRHARRLSQVVEAMLLLGQEEASDGDPSCVLGQVVEEVVADCRPLLDGRPVLLETRIVEPVVLPVEGSLVYVLISNVVRNACAHTRRGHVQVRLAAGHVAINDTGIGIPEERFPALFQRHTKGEASPGHGLGLSIVARICERLDWHVSVSSDEASGTTFRFDFPPQPAGR</sequence>
<evidence type="ECO:0000313" key="14">
    <source>
        <dbReference type="EMBL" id="MBF1166064.1"/>
    </source>
</evidence>
<accession>A0A930G038</accession>
<comment type="caution">
    <text evidence="14">The sequence shown here is derived from an EMBL/GenBank/DDBJ whole genome shotgun (WGS) entry which is preliminary data.</text>
</comment>
<evidence type="ECO:0000256" key="10">
    <source>
        <dbReference type="ARBA" id="ARBA00023136"/>
    </source>
</evidence>
<evidence type="ECO:0000256" key="9">
    <source>
        <dbReference type="ARBA" id="ARBA00023012"/>
    </source>
</evidence>
<keyword evidence="10 11" id="KW-0472">Membrane</keyword>
<dbReference type="SUPFAM" id="SSF47384">
    <property type="entry name" value="Homodimeric domain of signal transducing histidine kinase"/>
    <property type="match status" value="1"/>
</dbReference>
<evidence type="ECO:0000256" key="7">
    <source>
        <dbReference type="ARBA" id="ARBA00022777"/>
    </source>
</evidence>
<dbReference type="PROSITE" id="PS50109">
    <property type="entry name" value="HIS_KIN"/>
    <property type="match status" value="1"/>
</dbReference>
<dbReference type="InterPro" id="IPR004358">
    <property type="entry name" value="Sig_transdc_His_kin-like_C"/>
</dbReference>
<evidence type="ECO:0000256" key="5">
    <source>
        <dbReference type="ARBA" id="ARBA00022679"/>
    </source>
</evidence>
<keyword evidence="9" id="KW-0902">Two-component regulatory system</keyword>
<dbReference type="Gene3D" id="6.10.340.10">
    <property type="match status" value="1"/>
</dbReference>
<dbReference type="AlphaFoldDB" id="A0A930G038"/>
<evidence type="ECO:0000256" key="2">
    <source>
        <dbReference type="ARBA" id="ARBA00004370"/>
    </source>
</evidence>
<evidence type="ECO:0000256" key="8">
    <source>
        <dbReference type="ARBA" id="ARBA00022989"/>
    </source>
</evidence>
<dbReference type="PANTHER" id="PTHR45436">
    <property type="entry name" value="SENSOR HISTIDINE KINASE YKOH"/>
    <property type="match status" value="1"/>
</dbReference>
<dbReference type="Pfam" id="PF02518">
    <property type="entry name" value="HATPase_c"/>
    <property type="match status" value="1"/>
</dbReference>
<dbReference type="InterPro" id="IPR005467">
    <property type="entry name" value="His_kinase_dom"/>
</dbReference>
<dbReference type="Gene3D" id="1.10.287.130">
    <property type="match status" value="1"/>
</dbReference>
<evidence type="ECO:0000256" key="1">
    <source>
        <dbReference type="ARBA" id="ARBA00000085"/>
    </source>
</evidence>
<dbReference type="EMBL" id="JABZMI010000341">
    <property type="protein sequence ID" value="MBF1166064.1"/>
    <property type="molecule type" value="Genomic_DNA"/>
</dbReference>
<dbReference type="InterPro" id="IPR003660">
    <property type="entry name" value="HAMP_dom"/>
</dbReference>
<keyword evidence="5" id="KW-0808">Transferase</keyword>
<proteinExistence type="predicted"/>
<organism evidence="14 15">
    <name type="scientific">Dechloromonas agitata</name>
    <dbReference type="NCBI Taxonomy" id="73030"/>
    <lineage>
        <taxon>Bacteria</taxon>
        <taxon>Pseudomonadati</taxon>
        <taxon>Pseudomonadota</taxon>
        <taxon>Betaproteobacteria</taxon>
        <taxon>Rhodocyclales</taxon>
        <taxon>Azonexaceae</taxon>
        <taxon>Dechloromonas</taxon>
    </lineage>
</organism>
<feature type="transmembrane region" description="Helical" evidence="11">
    <location>
        <begin position="12"/>
        <end position="35"/>
    </location>
</feature>
<dbReference type="SMART" id="SM00387">
    <property type="entry name" value="HATPase_c"/>
    <property type="match status" value="1"/>
</dbReference>
<dbReference type="GO" id="GO:0000155">
    <property type="term" value="F:phosphorelay sensor kinase activity"/>
    <property type="evidence" value="ECO:0007669"/>
    <property type="project" value="InterPro"/>
</dbReference>
<dbReference type="SMART" id="SM00388">
    <property type="entry name" value="HisKA"/>
    <property type="match status" value="1"/>
</dbReference>
<dbReference type="CDD" id="cd00082">
    <property type="entry name" value="HisKA"/>
    <property type="match status" value="1"/>
</dbReference>
<dbReference type="InterPro" id="IPR050428">
    <property type="entry name" value="TCS_sensor_his_kinase"/>
</dbReference>
<keyword evidence="7 14" id="KW-0418">Kinase</keyword>
<evidence type="ECO:0000313" key="15">
    <source>
        <dbReference type="Proteomes" id="UP000718593"/>
    </source>
</evidence>
<keyword evidence="8 11" id="KW-1133">Transmembrane helix</keyword>
<comment type="catalytic activity">
    <reaction evidence="1">
        <text>ATP + protein L-histidine = ADP + protein N-phospho-L-histidine.</text>
        <dbReference type="EC" id="2.7.13.3"/>
    </reaction>
</comment>
<keyword evidence="6 11" id="KW-0812">Transmembrane</keyword>
<dbReference type="InterPro" id="IPR036097">
    <property type="entry name" value="HisK_dim/P_sf"/>
</dbReference>
<gene>
    <name evidence="14" type="ORF">HXL68_13620</name>
</gene>
<protein>
    <recommendedName>
        <fullName evidence="3">histidine kinase</fullName>
        <ecNumber evidence="3">2.7.13.3</ecNumber>
    </recommendedName>
</protein>
<dbReference type="EC" id="2.7.13.3" evidence="3"/>
<evidence type="ECO:0000256" key="11">
    <source>
        <dbReference type="SAM" id="Phobius"/>
    </source>
</evidence>
<dbReference type="Pfam" id="PF00512">
    <property type="entry name" value="HisKA"/>
    <property type="match status" value="1"/>
</dbReference>
<evidence type="ECO:0000259" key="12">
    <source>
        <dbReference type="PROSITE" id="PS50109"/>
    </source>
</evidence>
<feature type="transmembrane region" description="Helical" evidence="11">
    <location>
        <begin position="132"/>
        <end position="152"/>
    </location>
</feature>
<dbReference type="Gene3D" id="3.30.565.10">
    <property type="entry name" value="Histidine kinase-like ATPase, C-terminal domain"/>
    <property type="match status" value="1"/>
</dbReference>
<dbReference type="Proteomes" id="UP000718593">
    <property type="component" value="Unassembled WGS sequence"/>
</dbReference>
<evidence type="ECO:0000256" key="3">
    <source>
        <dbReference type="ARBA" id="ARBA00012438"/>
    </source>
</evidence>
<keyword evidence="4" id="KW-0597">Phosphoprotein</keyword>
<dbReference type="SUPFAM" id="SSF55874">
    <property type="entry name" value="ATPase domain of HSP90 chaperone/DNA topoisomerase II/histidine kinase"/>
    <property type="match status" value="1"/>
</dbReference>
<dbReference type="InterPro" id="IPR003594">
    <property type="entry name" value="HATPase_dom"/>
</dbReference>
<evidence type="ECO:0000256" key="4">
    <source>
        <dbReference type="ARBA" id="ARBA00022553"/>
    </source>
</evidence>
<evidence type="ECO:0000256" key="6">
    <source>
        <dbReference type="ARBA" id="ARBA00022692"/>
    </source>
</evidence>
<evidence type="ECO:0000259" key="13">
    <source>
        <dbReference type="PROSITE" id="PS50885"/>
    </source>
</evidence>
<dbReference type="GO" id="GO:0005886">
    <property type="term" value="C:plasma membrane"/>
    <property type="evidence" value="ECO:0007669"/>
    <property type="project" value="TreeGrafter"/>
</dbReference>
<name>A0A930G038_9RHOO</name>
<feature type="domain" description="HAMP" evidence="13">
    <location>
        <begin position="156"/>
        <end position="214"/>
    </location>
</feature>
<reference evidence="14" key="1">
    <citation type="submission" date="2020-04" db="EMBL/GenBank/DDBJ databases">
        <title>Deep metagenomics examines the oral microbiome during advanced dental caries in children, revealing novel taxa and co-occurrences with host molecules.</title>
        <authorList>
            <person name="Baker J.L."/>
            <person name="Morton J.T."/>
            <person name="Dinis M."/>
            <person name="Alvarez R."/>
            <person name="Tran N.C."/>
            <person name="Knight R."/>
            <person name="Edlund A."/>
        </authorList>
    </citation>
    <scope>NUCLEOTIDE SEQUENCE</scope>
    <source>
        <strain evidence="14">JCVI_32_bin.24</strain>
    </source>
</reference>
<comment type="subcellular location">
    <subcellularLocation>
        <location evidence="2">Membrane</location>
    </subcellularLocation>
</comment>
<feature type="domain" description="Histidine kinase" evidence="12">
    <location>
        <begin position="222"/>
        <end position="425"/>
    </location>
</feature>
<dbReference type="PRINTS" id="PR00344">
    <property type="entry name" value="BCTRLSENSOR"/>
</dbReference>